<keyword evidence="2" id="KW-1133">Transmembrane helix</keyword>
<dbReference type="Proteomes" id="UP001396898">
    <property type="component" value="Unassembled WGS sequence"/>
</dbReference>
<feature type="transmembrane region" description="Helical" evidence="2">
    <location>
        <begin position="50"/>
        <end position="72"/>
    </location>
</feature>
<reference evidence="3 4" key="1">
    <citation type="submission" date="2023-01" db="EMBL/GenBank/DDBJ databases">
        <title>Analysis of 21 Apiospora genomes using comparative genomics revels a genus with tremendous synthesis potential of carbohydrate active enzymes and secondary metabolites.</title>
        <authorList>
            <person name="Sorensen T."/>
        </authorList>
    </citation>
    <scope>NUCLEOTIDE SEQUENCE [LARGE SCALE GENOMIC DNA]</scope>
    <source>
        <strain evidence="3 4">CBS 20057</strain>
    </source>
</reference>
<feature type="transmembrane region" description="Helical" evidence="2">
    <location>
        <begin position="104"/>
        <end position="126"/>
    </location>
</feature>
<proteinExistence type="predicted"/>
<evidence type="ECO:0000313" key="4">
    <source>
        <dbReference type="Proteomes" id="UP001396898"/>
    </source>
</evidence>
<keyword evidence="2" id="KW-0812">Transmembrane</keyword>
<gene>
    <name evidence="3" type="ORF">PG991_013506</name>
</gene>
<keyword evidence="4" id="KW-1185">Reference proteome</keyword>
<sequence>MTQPTHLQSQRDALRKTILWAVYGALTLALLLFVIGSNASPEADLDVNRLLVTVFASGFLWAWCFVILLALSFRIPDRFPYCMAAGSIVVMGDVIVFIREPIPFAAIVPLVLFFSFWVSFTMEYLIGSIYRSINWCAERALPETDPRGDMVDGQSQSGSPSAKAVPLTTVDRKGQSREVFEKAWIAAGLSLRNSSTPKPV</sequence>
<accession>A0ABR1R669</accession>
<evidence type="ECO:0000256" key="2">
    <source>
        <dbReference type="SAM" id="Phobius"/>
    </source>
</evidence>
<evidence type="ECO:0000313" key="3">
    <source>
        <dbReference type="EMBL" id="KAK8001284.1"/>
    </source>
</evidence>
<dbReference type="EMBL" id="JAQQWI010000018">
    <property type="protein sequence ID" value="KAK8001284.1"/>
    <property type="molecule type" value="Genomic_DNA"/>
</dbReference>
<feature type="transmembrane region" description="Helical" evidence="2">
    <location>
        <begin position="18"/>
        <end position="38"/>
    </location>
</feature>
<comment type="caution">
    <text evidence="3">The sequence shown here is derived from an EMBL/GenBank/DDBJ whole genome shotgun (WGS) entry which is preliminary data.</text>
</comment>
<protein>
    <submittedName>
        <fullName evidence="3">Uncharacterized protein</fullName>
    </submittedName>
</protein>
<feature type="transmembrane region" description="Helical" evidence="2">
    <location>
        <begin position="79"/>
        <end position="98"/>
    </location>
</feature>
<organism evidence="3 4">
    <name type="scientific">Apiospora marii</name>
    <dbReference type="NCBI Taxonomy" id="335849"/>
    <lineage>
        <taxon>Eukaryota</taxon>
        <taxon>Fungi</taxon>
        <taxon>Dikarya</taxon>
        <taxon>Ascomycota</taxon>
        <taxon>Pezizomycotina</taxon>
        <taxon>Sordariomycetes</taxon>
        <taxon>Xylariomycetidae</taxon>
        <taxon>Amphisphaeriales</taxon>
        <taxon>Apiosporaceae</taxon>
        <taxon>Apiospora</taxon>
    </lineage>
</organism>
<name>A0ABR1R669_9PEZI</name>
<feature type="region of interest" description="Disordered" evidence="1">
    <location>
        <begin position="146"/>
        <end position="170"/>
    </location>
</feature>
<evidence type="ECO:0000256" key="1">
    <source>
        <dbReference type="SAM" id="MobiDB-lite"/>
    </source>
</evidence>
<keyword evidence="2" id="KW-0472">Membrane</keyword>